<dbReference type="GO" id="GO:0009062">
    <property type="term" value="P:fatty acid catabolic process"/>
    <property type="evidence" value="ECO:0007669"/>
    <property type="project" value="TreeGrafter"/>
</dbReference>
<dbReference type="Pfam" id="PF13622">
    <property type="entry name" value="4HBT_3"/>
    <property type="match status" value="1"/>
</dbReference>
<organism evidence="5 6">
    <name type="scientific">Zhongshania antarctica</name>
    <dbReference type="NCBI Taxonomy" id="641702"/>
    <lineage>
        <taxon>Bacteria</taxon>
        <taxon>Pseudomonadati</taxon>
        <taxon>Pseudomonadota</taxon>
        <taxon>Gammaproteobacteria</taxon>
        <taxon>Cellvibrionales</taxon>
        <taxon>Spongiibacteraceae</taxon>
        <taxon>Zhongshania</taxon>
    </lineage>
</organism>
<dbReference type="EC" id="3.1.2.-" evidence="5"/>
<proteinExistence type="inferred from homology"/>
<dbReference type="AlphaFoldDB" id="A0A840R606"/>
<feature type="domain" description="Acyl-CoA thioesterase-like N-terminal HotDog" evidence="3">
    <location>
        <begin position="37"/>
        <end position="114"/>
    </location>
</feature>
<evidence type="ECO:0000259" key="3">
    <source>
        <dbReference type="Pfam" id="PF13622"/>
    </source>
</evidence>
<dbReference type="SUPFAM" id="SSF54637">
    <property type="entry name" value="Thioesterase/thiol ester dehydrase-isomerase"/>
    <property type="match status" value="2"/>
</dbReference>
<comment type="similarity">
    <text evidence="1">Belongs to the C/M/P thioester hydrolase family.</text>
</comment>
<dbReference type="Proteomes" id="UP000536640">
    <property type="component" value="Unassembled WGS sequence"/>
</dbReference>
<dbReference type="Pfam" id="PF20789">
    <property type="entry name" value="4HBT_3C"/>
    <property type="match status" value="1"/>
</dbReference>
<name>A0A840R606_9GAMM</name>
<dbReference type="RefSeq" id="WP_184462747.1">
    <property type="nucleotide sequence ID" value="NZ_JACHHW010000005.1"/>
</dbReference>
<dbReference type="InterPro" id="IPR042171">
    <property type="entry name" value="Acyl-CoA_hotdog"/>
</dbReference>
<comment type="caution">
    <text evidence="5">The sequence shown here is derived from an EMBL/GenBank/DDBJ whole genome shotgun (WGS) entry which is preliminary data.</text>
</comment>
<dbReference type="InterPro" id="IPR003703">
    <property type="entry name" value="Acyl_CoA_thio"/>
</dbReference>
<dbReference type="InterPro" id="IPR029069">
    <property type="entry name" value="HotDog_dom_sf"/>
</dbReference>
<dbReference type="InterPro" id="IPR049450">
    <property type="entry name" value="ACOT8-like_C"/>
</dbReference>
<evidence type="ECO:0000259" key="4">
    <source>
        <dbReference type="Pfam" id="PF20789"/>
    </source>
</evidence>
<dbReference type="CDD" id="cd03444">
    <property type="entry name" value="Thioesterase_II_repeat1"/>
    <property type="match status" value="1"/>
</dbReference>
<keyword evidence="6" id="KW-1185">Reference proteome</keyword>
<dbReference type="PANTHER" id="PTHR11066:SF34">
    <property type="entry name" value="ACYL-COENZYME A THIOESTERASE 8"/>
    <property type="match status" value="1"/>
</dbReference>
<accession>A0A840R606</accession>
<evidence type="ECO:0000256" key="2">
    <source>
        <dbReference type="ARBA" id="ARBA00022801"/>
    </source>
</evidence>
<dbReference type="GO" id="GO:0006637">
    <property type="term" value="P:acyl-CoA metabolic process"/>
    <property type="evidence" value="ECO:0007669"/>
    <property type="project" value="InterPro"/>
</dbReference>
<dbReference type="EMBL" id="JACHHW010000005">
    <property type="protein sequence ID" value="MBB5187842.1"/>
    <property type="molecule type" value="Genomic_DNA"/>
</dbReference>
<evidence type="ECO:0000313" key="6">
    <source>
        <dbReference type="Proteomes" id="UP000536640"/>
    </source>
</evidence>
<dbReference type="GO" id="GO:0047617">
    <property type="term" value="F:fatty acyl-CoA hydrolase activity"/>
    <property type="evidence" value="ECO:0007669"/>
    <property type="project" value="InterPro"/>
</dbReference>
<keyword evidence="2 5" id="KW-0378">Hydrolase</keyword>
<gene>
    <name evidence="5" type="ORF">HNQ57_002120</name>
</gene>
<evidence type="ECO:0000256" key="1">
    <source>
        <dbReference type="ARBA" id="ARBA00006538"/>
    </source>
</evidence>
<feature type="domain" description="Acyl-CoA thioesterase-like C-terminal" evidence="4">
    <location>
        <begin position="164"/>
        <end position="285"/>
    </location>
</feature>
<dbReference type="CDD" id="cd03445">
    <property type="entry name" value="Thioesterase_II_repeat2"/>
    <property type="match status" value="1"/>
</dbReference>
<reference evidence="5 6" key="1">
    <citation type="submission" date="2020-08" db="EMBL/GenBank/DDBJ databases">
        <title>Genomic Encyclopedia of Type Strains, Phase IV (KMG-IV): sequencing the most valuable type-strain genomes for metagenomic binning, comparative biology and taxonomic classification.</title>
        <authorList>
            <person name="Goeker M."/>
        </authorList>
    </citation>
    <scope>NUCLEOTIDE SEQUENCE [LARGE SCALE GENOMIC DNA]</scope>
    <source>
        <strain evidence="5 6">DSM 25701</strain>
    </source>
</reference>
<dbReference type="PANTHER" id="PTHR11066">
    <property type="entry name" value="ACYL-COA THIOESTERASE"/>
    <property type="match status" value="1"/>
</dbReference>
<dbReference type="Gene3D" id="2.40.160.210">
    <property type="entry name" value="Acyl-CoA thioesterase, double hotdog domain"/>
    <property type="match status" value="1"/>
</dbReference>
<protein>
    <submittedName>
        <fullName evidence="5">Acyl-CoA thioesterase-2</fullName>
        <ecNumber evidence="5">3.1.2.-</ecNumber>
    </submittedName>
</protein>
<sequence length="287" mass="32315">MISNISTPAVPSASELLEFDTLGENHFRARHNLDNLAGMTFGGQALGQALAAATRTVADWHCHSLSGLFIRRGIINEPIDYRVERLSDSRKFATRRVSAEQRGRTIFEMLCSFHEGEEGVRHEFTDMGNPPPPESLQNLQAFSEANRHRLPGVVVDILAKPYLFELRLLEPDLYFDNPTEAKRDFWFRTPSAQGIKDERSHHALLALMSDYWLPGTVAVPHGREIGMRLLASLNHTLRIHAPVKVDEWLLYRTDSHWANNGRGLVEGKIFTQAGQLVASVSQEAVLR</sequence>
<evidence type="ECO:0000313" key="5">
    <source>
        <dbReference type="EMBL" id="MBB5187842.1"/>
    </source>
</evidence>
<dbReference type="InterPro" id="IPR049449">
    <property type="entry name" value="TesB_ACOT8-like_N"/>
</dbReference>